<dbReference type="SUPFAM" id="SSF51556">
    <property type="entry name" value="Metallo-dependent hydrolases"/>
    <property type="match status" value="1"/>
</dbReference>
<comment type="catalytic activity">
    <reaction evidence="6">
        <text>(S)-dihydroorotate + H2O = N-carbamoyl-L-aspartate + H(+)</text>
        <dbReference type="Rhea" id="RHEA:24296"/>
        <dbReference type="ChEBI" id="CHEBI:15377"/>
        <dbReference type="ChEBI" id="CHEBI:15378"/>
        <dbReference type="ChEBI" id="CHEBI:30864"/>
        <dbReference type="ChEBI" id="CHEBI:32814"/>
        <dbReference type="EC" id="3.5.2.3"/>
    </reaction>
</comment>
<keyword evidence="5 6" id="KW-0665">Pyrimidine biosynthesis</keyword>
<evidence type="ECO:0000313" key="8">
    <source>
        <dbReference type="EMBL" id="QIJ71638.1"/>
    </source>
</evidence>
<dbReference type="KEGG" id="tav:G4V39_04830"/>
<dbReference type="Gene3D" id="2.30.40.10">
    <property type="entry name" value="Urease, subunit C, domain 1"/>
    <property type="match status" value="1"/>
</dbReference>
<dbReference type="InterPro" id="IPR011059">
    <property type="entry name" value="Metal-dep_hydrolase_composite"/>
</dbReference>
<dbReference type="PROSITE" id="PS00482">
    <property type="entry name" value="DIHYDROOROTASE_1"/>
    <property type="match status" value="1"/>
</dbReference>
<evidence type="ECO:0000256" key="3">
    <source>
        <dbReference type="ARBA" id="ARBA00022723"/>
    </source>
</evidence>
<feature type="binding site" evidence="6">
    <location>
        <position position="153"/>
    </location>
    <ligand>
        <name>Zn(2+)</name>
        <dbReference type="ChEBI" id="CHEBI:29105"/>
        <label>1</label>
    </ligand>
</feature>
<keyword evidence="6" id="KW-0862">Zinc</keyword>
<feature type="binding site" evidence="6">
    <location>
        <position position="306"/>
    </location>
    <ligand>
        <name>Zn(2+)</name>
        <dbReference type="ChEBI" id="CHEBI:29105"/>
        <label>1</label>
    </ligand>
</feature>
<feature type="binding site" evidence="6">
    <location>
        <position position="61"/>
    </location>
    <ligand>
        <name>Zn(2+)</name>
        <dbReference type="ChEBI" id="CHEBI:29105"/>
        <label>1</label>
    </ligand>
</feature>
<comment type="pathway">
    <text evidence="6">Pyrimidine metabolism; UMP biosynthesis via de novo pathway; (S)-dihydroorotate from bicarbonate: step 3/3.</text>
</comment>
<dbReference type="InterPro" id="IPR050138">
    <property type="entry name" value="DHOase/Allantoinase_Hydrolase"/>
</dbReference>
<feature type="binding site" evidence="6">
    <location>
        <position position="180"/>
    </location>
    <ligand>
        <name>Zn(2+)</name>
        <dbReference type="ChEBI" id="CHEBI:29105"/>
        <label>2</label>
    </ligand>
</feature>
<dbReference type="InterPro" id="IPR032466">
    <property type="entry name" value="Metal_Hydrolase"/>
</dbReference>
<evidence type="ECO:0000256" key="5">
    <source>
        <dbReference type="ARBA" id="ARBA00022975"/>
    </source>
</evidence>
<feature type="binding site" evidence="6">
    <location>
        <begin position="63"/>
        <end position="65"/>
    </location>
    <ligand>
        <name>substrate</name>
    </ligand>
</feature>
<dbReference type="Proteomes" id="UP000502179">
    <property type="component" value="Chromosome"/>
</dbReference>
<dbReference type="InterPro" id="IPR002195">
    <property type="entry name" value="Dihydroorotase_CS"/>
</dbReference>
<keyword evidence="9" id="KW-1185">Reference proteome</keyword>
<dbReference type="UniPathway" id="UPA00070">
    <property type="reaction ID" value="UER00117"/>
</dbReference>
<reference evidence="8 9" key="1">
    <citation type="submission" date="2020-02" db="EMBL/GenBank/DDBJ databases">
        <title>Genome analysis of Thermosulfuriphilus ammonigenes ST65T, an anaerobic thermophilic chemolithoautotrophic bacterium isolated from a deep-sea hydrothermal vent.</title>
        <authorList>
            <person name="Slobodkina G."/>
            <person name="Allioux M."/>
            <person name="Merkel A."/>
            <person name="Alain K."/>
            <person name="Jebbar M."/>
            <person name="Slobodkin A."/>
        </authorList>
    </citation>
    <scope>NUCLEOTIDE SEQUENCE [LARGE SCALE GENOMIC DNA]</scope>
    <source>
        <strain evidence="8 9">ST65</strain>
    </source>
</reference>
<dbReference type="Gene3D" id="3.20.20.140">
    <property type="entry name" value="Metal-dependent hydrolases"/>
    <property type="match status" value="1"/>
</dbReference>
<dbReference type="GO" id="GO:0004038">
    <property type="term" value="F:allantoinase activity"/>
    <property type="evidence" value="ECO:0007669"/>
    <property type="project" value="TreeGrafter"/>
</dbReference>
<keyword evidence="4 6" id="KW-0378">Hydrolase</keyword>
<dbReference type="GO" id="GO:0004151">
    <property type="term" value="F:dihydroorotase activity"/>
    <property type="evidence" value="ECO:0007669"/>
    <property type="project" value="UniProtKB-UniRule"/>
</dbReference>
<organism evidence="8 9">
    <name type="scientific">Thermosulfuriphilus ammonigenes</name>
    <dbReference type="NCBI Taxonomy" id="1936021"/>
    <lineage>
        <taxon>Bacteria</taxon>
        <taxon>Pseudomonadati</taxon>
        <taxon>Thermodesulfobacteriota</taxon>
        <taxon>Thermodesulfobacteria</taxon>
        <taxon>Thermodesulfobacteriales</taxon>
        <taxon>Thermodesulfobacteriaceae</taxon>
        <taxon>Thermosulfuriphilus</taxon>
    </lineage>
</organism>
<dbReference type="CDD" id="cd01317">
    <property type="entry name" value="DHOase_IIa"/>
    <property type="match status" value="1"/>
</dbReference>
<dbReference type="GO" id="GO:0006145">
    <property type="term" value="P:purine nucleobase catabolic process"/>
    <property type="evidence" value="ECO:0007669"/>
    <property type="project" value="TreeGrafter"/>
</dbReference>
<dbReference type="PROSITE" id="PS00483">
    <property type="entry name" value="DIHYDROOROTASE_2"/>
    <property type="match status" value="1"/>
</dbReference>
<comment type="similarity">
    <text evidence="2 6">Belongs to the metallo-dependent hydrolases superfamily. DHOase family. Class I DHOase subfamily.</text>
</comment>
<proteinExistence type="inferred from homology"/>
<sequence>MRLLLKGGRIIDPSVALDMEGDLLIEEGQIRAIDREIPADEGLEVIDCRQKVILPGLIDIHVHLREPGEEYKETIETGTLAAVAGGFTAVCTMPNTKPPNDCAAVTKFIRDRAREQGHCRVYPVAAITVGQRGKRLTEFADLKEAGAVALSDDGHPVADAFLMRLALEYSRNFNLPIISHAEELALSAGGQMNEGALSTLLGLKGIPKAAEEVAIFRDISLAALTGAPIHIAHVSTKGACEIIRRAKEAGVPVTAETAPHYFSLTEEAVAGYNTLAKVNPPLRTEEDREAIIEALAEGVIDVIATDHAPHSVLEKEVEFAQAACGLIGLETALPLTLRLVRRGIINWLRMAELLSLNPARILSLPGGQLRPGSPADITVIDPELSWRVTPEGLKSRSKNSPFLGWEMKGAAILTLVRGRVAFKR</sequence>
<gene>
    <name evidence="6" type="primary">pyrC</name>
    <name evidence="8" type="ORF">G4V39_04830</name>
</gene>
<evidence type="ECO:0000259" key="7">
    <source>
        <dbReference type="Pfam" id="PF12890"/>
    </source>
</evidence>
<feature type="binding site" evidence="6">
    <location>
        <position position="233"/>
    </location>
    <ligand>
        <name>Zn(2+)</name>
        <dbReference type="ChEBI" id="CHEBI:29105"/>
        <label>2</label>
    </ligand>
</feature>
<dbReference type="PANTHER" id="PTHR43668:SF2">
    <property type="entry name" value="ALLANTOINASE"/>
    <property type="match status" value="1"/>
</dbReference>
<dbReference type="InterPro" id="IPR004722">
    <property type="entry name" value="DHOase"/>
</dbReference>
<dbReference type="PANTHER" id="PTHR43668">
    <property type="entry name" value="ALLANTOINASE"/>
    <property type="match status" value="1"/>
</dbReference>
<evidence type="ECO:0000256" key="4">
    <source>
        <dbReference type="ARBA" id="ARBA00022801"/>
    </source>
</evidence>
<keyword evidence="3 6" id="KW-0479">Metal-binding</keyword>
<dbReference type="Pfam" id="PF12890">
    <property type="entry name" value="DHOase"/>
    <property type="match status" value="1"/>
</dbReference>
<dbReference type="InterPro" id="IPR024403">
    <property type="entry name" value="DHOase_cat"/>
</dbReference>
<dbReference type="HAMAP" id="MF_00220_B">
    <property type="entry name" value="PyrC_classI_B"/>
    <property type="match status" value="1"/>
</dbReference>
<protein>
    <recommendedName>
        <fullName evidence="6">Dihydroorotase</fullName>
        <shortName evidence="6">DHOase</shortName>
        <ecNumber evidence="6">3.5.2.3</ecNumber>
    </recommendedName>
</protein>
<evidence type="ECO:0000256" key="2">
    <source>
        <dbReference type="ARBA" id="ARBA00010286"/>
    </source>
</evidence>
<evidence type="ECO:0000256" key="1">
    <source>
        <dbReference type="ARBA" id="ARBA00002368"/>
    </source>
</evidence>
<feature type="binding site" evidence="6">
    <location>
        <position position="279"/>
    </location>
    <ligand>
        <name>substrate</name>
    </ligand>
</feature>
<dbReference type="EC" id="3.5.2.3" evidence="6"/>
<dbReference type="RefSeq" id="WP_166031856.1">
    <property type="nucleotide sequence ID" value="NZ_CP048877.1"/>
</dbReference>
<dbReference type="SUPFAM" id="SSF51338">
    <property type="entry name" value="Composite domain of metallo-dependent hydrolases"/>
    <property type="match status" value="1"/>
</dbReference>
<name>A0A6G7PW15_9BACT</name>
<dbReference type="EMBL" id="CP048877">
    <property type="protein sequence ID" value="QIJ71638.1"/>
    <property type="molecule type" value="Genomic_DNA"/>
</dbReference>
<dbReference type="AlphaFoldDB" id="A0A6G7PW15"/>
<dbReference type="NCBIfam" id="TIGR00857">
    <property type="entry name" value="pyrC_multi"/>
    <property type="match status" value="1"/>
</dbReference>
<evidence type="ECO:0000313" key="9">
    <source>
        <dbReference type="Proteomes" id="UP000502179"/>
    </source>
</evidence>
<feature type="binding site" evidence="6">
    <location>
        <position position="63"/>
    </location>
    <ligand>
        <name>Zn(2+)</name>
        <dbReference type="ChEBI" id="CHEBI:29105"/>
        <label>1</label>
    </ligand>
</feature>
<feature type="binding site" evidence="6">
    <location>
        <position position="95"/>
    </location>
    <ligand>
        <name>substrate</name>
    </ligand>
</feature>
<comment type="caution">
    <text evidence="6">Lacks conserved residue(s) required for the propagation of feature annotation.</text>
</comment>
<comment type="cofactor">
    <cofactor evidence="6">
        <name>Zn(2+)</name>
        <dbReference type="ChEBI" id="CHEBI:29105"/>
    </cofactor>
    <text evidence="6">Binds 2 Zn(2+) ions per subunit.</text>
</comment>
<dbReference type="GO" id="GO:0008270">
    <property type="term" value="F:zinc ion binding"/>
    <property type="evidence" value="ECO:0007669"/>
    <property type="project" value="UniProtKB-UniRule"/>
</dbReference>
<feature type="binding site" evidence="6">
    <location>
        <position position="153"/>
    </location>
    <ligand>
        <name>Zn(2+)</name>
        <dbReference type="ChEBI" id="CHEBI:29105"/>
        <label>2</label>
    </ligand>
</feature>
<dbReference type="GO" id="GO:0044205">
    <property type="term" value="P:'de novo' UMP biosynthetic process"/>
    <property type="evidence" value="ECO:0007669"/>
    <property type="project" value="UniProtKB-UniRule"/>
</dbReference>
<dbReference type="GO" id="GO:0005737">
    <property type="term" value="C:cytoplasm"/>
    <property type="evidence" value="ECO:0007669"/>
    <property type="project" value="TreeGrafter"/>
</dbReference>
<feature type="domain" description="Dihydroorotase catalytic" evidence="7">
    <location>
        <begin position="51"/>
        <end position="237"/>
    </location>
</feature>
<comment type="function">
    <text evidence="1 6">Catalyzes the reversible cyclization of carbamoyl aspartate to dihydroorotate.</text>
</comment>
<feature type="active site" evidence="6">
    <location>
        <position position="306"/>
    </location>
</feature>
<feature type="binding site" evidence="6">
    <location>
        <position position="310"/>
    </location>
    <ligand>
        <name>substrate</name>
    </ligand>
</feature>
<evidence type="ECO:0000256" key="6">
    <source>
        <dbReference type="HAMAP-Rule" id="MF_00220"/>
    </source>
</evidence>
<accession>A0A6G7PW15</accession>